<feature type="transmembrane region" description="Helical" evidence="2">
    <location>
        <begin position="336"/>
        <end position="357"/>
    </location>
</feature>
<reference evidence="3 4" key="1">
    <citation type="submission" date="2019-03" db="EMBL/GenBank/DDBJ databases">
        <title>Metabolic potential of uncultured bacteria and archaea associated with petroleum seepage in deep-sea sediments.</title>
        <authorList>
            <person name="Dong X."/>
            <person name="Hubert C."/>
        </authorList>
    </citation>
    <scope>NUCLEOTIDE SEQUENCE [LARGE SCALE GENOMIC DNA]</scope>
    <source>
        <strain evidence="3">E44_bin7</strain>
    </source>
</reference>
<keyword evidence="2" id="KW-1133">Transmembrane helix</keyword>
<comment type="caution">
    <text evidence="3">The sequence shown here is derived from an EMBL/GenBank/DDBJ whole genome shotgun (WGS) entry which is preliminary data.</text>
</comment>
<feature type="non-terminal residue" evidence="3">
    <location>
        <position position="612"/>
    </location>
</feature>
<evidence type="ECO:0000313" key="4">
    <source>
        <dbReference type="Proteomes" id="UP000316360"/>
    </source>
</evidence>
<feature type="coiled-coil region" evidence="1">
    <location>
        <begin position="433"/>
        <end position="494"/>
    </location>
</feature>
<gene>
    <name evidence="3" type="ORF">E3J84_07565</name>
</gene>
<dbReference type="Gene3D" id="3.40.50.300">
    <property type="entry name" value="P-loop containing nucleotide triphosphate hydrolases"/>
    <property type="match status" value="1"/>
</dbReference>
<dbReference type="InterPro" id="IPR027417">
    <property type="entry name" value="P-loop_NTPase"/>
</dbReference>
<keyword evidence="1" id="KW-0175">Coiled coil</keyword>
<dbReference type="Proteomes" id="UP000316360">
    <property type="component" value="Unassembled WGS sequence"/>
</dbReference>
<protein>
    <recommendedName>
        <fullName evidence="5">Rad50/SbcC-type AAA domain-containing protein</fullName>
    </recommendedName>
</protein>
<name>A0A523RNT7_UNCAE</name>
<evidence type="ECO:0008006" key="5">
    <source>
        <dbReference type="Google" id="ProtNLM"/>
    </source>
</evidence>
<dbReference type="AlphaFoldDB" id="A0A523RNT7"/>
<dbReference type="EMBL" id="SOKJ01000430">
    <property type="protein sequence ID" value="TET07331.1"/>
    <property type="molecule type" value="Genomic_DNA"/>
</dbReference>
<evidence type="ECO:0000313" key="3">
    <source>
        <dbReference type="EMBL" id="TET07331.1"/>
    </source>
</evidence>
<sequence length="612" mass="71757">MRIKEFSIRRYGPLPDIGRILLGNFSLFFGKNEDGKTLTIDGLIKMLFRGKTRVFEKIDRVDEDPDGYLVLEDDKGKGIKFPQKEKIEDITGLNSSDCRNVFIIRDSDLSIAEESIFYRDVTDRLTGLRTKEISFVNKELQKLGILTRPDSSAELSDDKSFFGDLRIKGRVKGAAALIKKIEKLRKEIKAENFDRVEEEVLKIRESRQALEQKLNRLEDARKRKRYEEGKAALETIFSSLEELEGLEVYNEKDKELYRDYERDMEIYKKEREKLKAELDEKKKELREKKEKWKEKERELQVLKGRKKKIDEEIKPEINSYQKMREDLAGKEAKNKFFALMAIIFALFLAISILGIIISPQGLFYGLTIVFSILTGTLGVFRFLFERKKAAIAKIFERVKLNTSKFRLDSTDIQKILLNIQNFSDDFSKKEDEAGEISGEKRFLEEEIKALQEKRLPGIEAKIREAKKRRDEIKLKAEVETIKEYNEKLRLKQRNQKLRDEEITLLESHFGSAGKELGKKLSYWQKEIGEFEEFKNKAKGIEYSEKVVSELKKRKEGLLAEEEKIKEKMAGFREELREIEREANEILRLEEDYLYCTTSIELNAAQNKLQDFI</sequence>
<keyword evidence="2" id="KW-0472">Membrane</keyword>
<keyword evidence="2" id="KW-0812">Transmembrane</keyword>
<proteinExistence type="predicted"/>
<feature type="coiled-coil region" evidence="1">
    <location>
        <begin position="547"/>
        <end position="591"/>
    </location>
</feature>
<accession>A0A523RNT7</accession>
<feature type="transmembrane region" description="Helical" evidence="2">
    <location>
        <begin position="363"/>
        <end position="384"/>
    </location>
</feature>
<organism evidence="3 4">
    <name type="scientific">Aerophobetes bacterium</name>
    <dbReference type="NCBI Taxonomy" id="2030807"/>
    <lineage>
        <taxon>Bacteria</taxon>
        <taxon>Candidatus Aerophobota</taxon>
    </lineage>
</organism>
<evidence type="ECO:0000256" key="1">
    <source>
        <dbReference type="SAM" id="Coils"/>
    </source>
</evidence>
<evidence type="ECO:0000256" key="2">
    <source>
        <dbReference type="SAM" id="Phobius"/>
    </source>
</evidence>
<feature type="coiled-coil region" evidence="1">
    <location>
        <begin position="171"/>
        <end position="312"/>
    </location>
</feature>